<feature type="domain" description="DUF306" evidence="2">
    <location>
        <begin position="44"/>
        <end position="147"/>
    </location>
</feature>
<gene>
    <name evidence="3" type="ORF">ACFQMH_14520</name>
</gene>
<dbReference type="PANTHER" id="PTHR35535:SF2">
    <property type="entry name" value="DUF306 DOMAIN-CONTAINING PROTEIN"/>
    <property type="match status" value="1"/>
</dbReference>
<dbReference type="InterPro" id="IPR038670">
    <property type="entry name" value="HslJ-like_sf"/>
</dbReference>
<dbReference type="EMBL" id="JBHSYM010000027">
    <property type="protein sequence ID" value="MFC7012904.1"/>
    <property type="molecule type" value="Genomic_DNA"/>
</dbReference>
<evidence type="ECO:0000313" key="4">
    <source>
        <dbReference type="Proteomes" id="UP001596409"/>
    </source>
</evidence>
<accession>A0ABW2E0V1</accession>
<name>A0ABW2E0V1_9ACTN</name>
<dbReference type="Gene3D" id="2.40.128.270">
    <property type="match status" value="2"/>
</dbReference>
<dbReference type="PANTHER" id="PTHR35535">
    <property type="entry name" value="HEAT SHOCK PROTEIN HSLJ"/>
    <property type="match status" value="1"/>
</dbReference>
<evidence type="ECO:0000256" key="1">
    <source>
        <dbReference type="SAM" id="SignalP"/>
    </source>
</evidence>
<dbReference type="RefSeq" id="WP_189869681.1">
    <property type="nucleotide sequence ID" value="NZ_BMWA01000004.1"/>
</dbReference>
<comment type="caution">
    <text evidence="3">The sequence shown here is derived from an EMBL/GenBank/DDBJ whole genome shotgun (WGS) entry which is preliminary data.</text>
</comment>
<organism evidence="3 4">
    <name type="scientific">Streptomyces viridiviolaceus</name>
    <dbReference type="NCBI Taxonomy" id="68282"/>
    <lineage>
        <taxon>Bacteria</taxon>
        <taxon>Bacillati</taxon>
        <taxon>Actinomycetota</taxon>
        <taxon>Actinomycetes</taxon>
        <taxon>Kitasatosporales</taxon>
        <taxon>Streptomycetaceae</taxon>
        <taxon>Streptomyces</taxon>
    </lineage>
</organism>
<dbReference type="PROSITE" id="PS51257">
    <property type="entry name" value="PROKAR_LIPOPROTEIN"/>
    <property type="match status" value="1"/>
</dbReference>
<feature type="signal peptide" evidence="1">
    <location>
        <begin position="1"/>
        <end position="24"/>
    </location>
</feature>
<keyword evidence="4" id="KW-1185">Reference proteome</keyword>
<dbReference type="Pfam" id="PF03724">
    <property type="entry name" value="META"/>
    <property type="match status" value="2"/>
</dbReference>
<evidence type="ECO:0000313" key="3">
    <source>
        <dbReference type="EMBL" id="MFC7012904.1"/>
    </source>
</evidence>
<dbReference type="InterPro" id="IPR053147">
    <property type="entry name" value="Hsp_HslJ-like"/>
</dbReference>
<protein>
    <submittedName>
        <fullName evidence="3">META domain-containing protein</fullName>
    </submittedName>
</protein>
<feature type="domain" description="DUF306" evidence="2">
    <location>
        <begin position="157"/>
        <end position="254"/>
    </location>
</feature>
<sequence>MYRQKQRMTLTVAAVAALVPLAAACGNERADGSSGSVGAAGTSVTGVHWSVDSVTVDGTTHRAPEGAHVRIDGGRAEGSFGCNGFSARADVDGDRIRLSDTAATEMACEKVPVDFEENLARTLTDGTLTTQGKGDRLTLTAADGDTVRLSRQRDTDLYGTKWTVTAPDTAGRAHLTFDRDKGTVSGRLGCNHVTAEATVRDGHITLGAPATTRMMCEDSLMDTEKRLLRLFEGRTDYRIDQRTLTLTSANGTVVRAVANR</sequence>
<evidence type="ECO:0000259" key="2">
    <source>
        <dbReference type="Pfam" id="PF03724"/>
    </source>
</evidence>
<dbReference type="Proteomes" id="UP001596409">
    <property type="component" value="Unassembled WGS sequence"/>
</dbReference>
<feature type="chain" id="PRO_5047108016" evidence="1">
    <location>
        <begin position="25"/>
        <end position="260"/>
    </location>
</feature>
<keyword evidence="1" id="KW-0732">Signal</keyword>
<dbReference type="InterPro" id="IPR005184">
    <property type="entry name" value="DUF306_Meta_HslJ"/>
</dbReference>
<reference evidence="4" key="1">
    <citation type="journal article" date="2019" name="Int. J. Syst. Evol. Microbiol.">
        <title>The Global Catalogue of Microorganisms (GCM) 10K type strain sequencing project: providing services to taxonomists for standard genome sequencing and annotation.</title>
        <authorList>
            <consortium name="The Broad Institute Genomics Platform"/>
            <consortium name="The Broad Institute Genome Sequencing Center for Infectious Disease"/>
            <person name="Wu L."/>
            <person name="Ma J."/>
        </authorList>
    </citation>
    <scope>NUCLEOTIDE SEQUENCE [LARGE SCALE GENOMIC DNA]</scope>
    <source>
        <strain evidence="4">JCM 4855</strain>
    </source>
</reference>
<proteinExistence type="predicted"/>